<evidence type="ECO:0000256" key="2">
    <source>
        <dbReference type="RuleBase" id="RU363018"/>
    </source>
</evidence>
<dbReference type="OrthoDB" id="4173905at2759"/>
<evidence type="ECO:0000256" key="1">
    <source>
        <dbReference type="ARBA" id="ARBA00022679"/>
    </source>
</evidence>
<organism evidence="3 4">
    <name type="scientific">Carnegiea gigantea</name>
    <dbReference type="NCBI Taxonomy" id="171969"/>
    <lineage>
        <taxon>Eukaryota</taxon>
        <taxon>Viridiplantae</taxon>
        <taxon>Streptophyta</taxon>
        <taxon>Embryophyta</taxon>
        <taxon>Tracheophyta</taxon>
        <taxon>Spermatophyta</taxon>
        <taxon>Magnoliopsida</taxon>
        <taxon>eudicotyledons</taxon>
        <taxon>Gunneridae</taxon>
        <taxon>Pentapetalae</taxon>
        <taxon>Caryophyllales</taxon>
        <taxon>Cactineae</taxon>
        <taxon>Cactaceae</taxon>
        <taxon>Cactoideae</taxon>
        <taxon>Echinocereeae</taxon>
        <taxon>Carnegiea</taxon>
    </lineage>
</organism>
<dbReference type="GO" id="GO:0009668">
    <property type="term" value="P:plastid membrane organization"/>
    <property type="evidence" value="ECO:0007669"/>
    <property type="project" value="TreeGrafter"/>
</dbReference>
<gene>
    <name evidence="3" type="ORF">Cgig2_024724</name>
</gene>
<proteinExistence type="inferred from homology"/>
<dbReference type="Proteomes" id="UP001153076">
    <property type="component" value="Unassembled WGS sequence"/>
</dbReference>
<keyword evidence="4" id="KW-1185">Reference proteome</keyword>
<evidence type="ECO:0000313" key="4">
    <source>
        <dbReference type="Proteomes" id="UP001153076"/>
    </source>
</evidence>
<name>A0A9Q1JSY4_9CARY</name>
<dbReference type="GO" id="GO:0016094">
    <property type="term" value="P:polyprenol biosynthetic process"/>
    <property type="evidence" value="ECO:0007669"/>
    <property type="project" value="TreeGrafter"/>
</dbReference>
<dbReference type="Gene3D" id="3.40.1180.10">
    <property type="entry name" value="Decaprenyl diphosphate synthase-like"/>
    <property type="match status" value="1"/>
</dbReference>
<dbReference type="Pfam" id="PF01255">
    <property type="entry name" value="Prenyltransf"/>
    <property type="match status" value="1"/>
</dbReference>
<dbReference type="GO" id="GO:0009570">
    <property type="term" value="C:chloroplast stroma"/>
    <property type="evidence" value="ECO:0007669"/>
    <property type="project" value="TreeGrafter"/>
</dbReference>
<sequence length="313" mass="35305">MIGGLGSKTRILALPQWLWQCRQTRTSSPTLSSTPSCALNLNAAAITSDDGGGIMTKAEEGMNENPIGFDQEYLQQAGLRAELMPKHVTVTLDGGRRWSDKYNNGRLTYVPFYKRYIMLGEICIKLGIPALSCFIFASCNWRRGPEFANVMFTELEQILEDNIENFKRQGIRFLTIGETWRLPKSLQDMIKQVEEETKNGKTLDLIFAVPYGGRIDIVEATKSICVKVMDGVIKPEDIDEALVEQQLSNVICQVPNPDLMIRTGGNRFSNFYLWQASHAELYFCESLVAAEFGEAEFLNALSWFQGTNRRFGK</sequence>
<dbReference type="EC" id="2.5.1.-" evidence="2"/>
<comment type="caution">
    <text evidence="3">The sequence shown here is derived from an EMBL/GenBank/DDBJ whole genome shotgun (WGS) entry which is preliminary data.</text>
</comment>
<comment type="similarity">
    <text evidence="2">Belongs to the UPP synthase family.</text>
</comment>
<reference evidence="3" key="1">
    <citation type="submission" date="2022-04" db="EMBL/GenBank/DDBJ databases">
        <title>Carnegiea gigantea Genome sequencing and assembly v2.</title>
        <authorList>
            <person name="Copetti D."/>
            <person name="Sanderson M.J."/>
            <person name="Burquez A."/>
            <person name="Wojciechowski M.F."/>
        </authorList>
    </citation>
    <scope>NUCLEOTIDE SEQUENCE</scope>
    <source>
        <strain evidence="3">SGP5-SGP5p</strain>
        <tissue evidence="3">Aerial part</tissue>
    </source>
</reference>
<dbReference type="InterPro" id="IPR001441">
    <property type="entry name" value="UPP_synth-like"/>
</dbReference>
<dbReference type="InterPro" id="IPR036424">
    <property type="entry name" value="UPP_synth-like_sf"/>
</dbReference>
<dbReference type="GO" id="GO:0045547">
    <property type="term" value="F:ditrans,polycis-polyprenyl diphosphate synthase [(2E,6E)-farnesyl diphosphate specific] activity"/>
    <property type="evidence" value="ECO:0007669"/>
    <property type="project" value="TreeGrafter"/>
</dbReference>
<keyword evidence="1 2" id="KW-0808">Transferase</keyword>
<accession>A0A9Q1JSY4</accession>
<dbReference type="EMBL" id="JAKOGI010000809">
    <property type="protein sequence ID" value="KAJ8430292.1"/>
    <property type="molecule type" value="Genomic_DNA"/>
</dbReference>
<dbReference type="AlphaFoldDB" id="A0A9Q1JSY4"/>
<dbReference type="CDD" id="cd00475">
    <property type="entry name" value="Cis_IPPS"/>
    <property type="match status" value="1"/>
</dbReference>
<dbReference type="GO" id="GO:0009409">
    <property type="term" value="P:response to cold"/>
    <property type="evidence" value="ECO:0007669"/>
    <property type="project" value="TreeGrafter"/>
</dbReference>
<dbReference type="PANTHER" id="PTHR10291">
    <property type="entry name" value="DEHYDRODOLICHYL DIPHOSPHATE SYNTHASE FAMILY MEMBER"/>
    <property type="match status" value="1"/>
</dbReference>
<evidence type="ECO:0000313" key="3">
    <source>
        <dbReference type="EMBL" id="KAJ8430292.1"/>
    </source>
</evidence>
<dbReference type="PANTHER" id="PTHR10291:SF0">
    <property type="entry name" value="DEHYDRODOLICHYL DIPHOSPHATE SYNTHASE 2"/>
    <property type="match status" value="1"/>
</dbReference>
<dbReference type="NCBIfam" id="TIGR00055">
    <property type="entry name" value="uppS"/>
    <property type="match status" value="1"/>
</dbReference>
<dbReference type="SUPFAM" id="SSF64005">
    <property type="entry name" value="Undecaprenyl diphosphate synthase"/>
    <property type="match status" value="1"/>
</dbReference>
<protein>
    <recommendedName>
        <fullName evidence="2">Alkyl transferase</fullName>
        <ecNumber evidence="2">2.5.1.-</ecNumber>
    </recommendedName>
</protein>